<sequence>MEVPHKAGSLMVWCAISSFGLIGPIFLLETVTQQVYQDLIGNQLISDLYVKHPNLDKVYFQQDGAPAHTAKSTLEYLHDLFEDRLIGKFFNFVWPPRSPDLTPPDFFLWGYLKDHVYEPQPQSLIDLKFAIIRECEAITPEQCKSVCRSAFDRFQQCVDNNGDNVQ</sequence>
<dbReference type="PANTHER" id="PTHR47326">
    <property type="entry name" value="TRANSPOSABLE ELEMENT TC3 TRANSPOSASE-LIKE PROTEIN"/>
    <property type="match status" value="1"/>
</dbReference>
<dbReference type="GO" id="GO:0003676">
    <property type="term" value="F:nucleic acid binding"/>
    <property type="evidence" value="ECO:0007669"/>
    <property type="project" value="InterPro"/>
</dbReference>
<keyword evidence="1" id="KW-0472">Membrane</keyword>
<feature type="transmembrane region" description="Helical" evidence="1">
    <location>
        <begin position="7"/>
        <end position="28"/>
    </location>
</feature>
<organism evidence="2 3">
    <name type="scientific">Streblomastix strix</name>
    <dbReference type="NCBI Taxonomy" id="222440"/>
    <lineage>
        <taxon>Eukaryota</taxon>
        <taxon>Metamonada</taxon>
        <taxon>Preaxostyla</taxon>
        <taxon>Oxymonadida</taxon>
        <taxon>Streblomastigidae</taxon>
        <taxon>Streblomastix</taxon>
    </lineage>
</organism>
<dbReference type="InterPro" id="IPR036397">
    <property type="entry name" value="RNaseH_sf"/>
</dbReference>
<evidence type="ECO:0000313" key="2">
    <source>
        <dbReference type="EMBL" id="KAA6357503.1"/>
    </source>
</evidence>
<dbReference type="EMBL" id="SNRW01031311">
    <property type="protein sequence ID" value="KAA6357503.1"/>
    <property type="molecule type" value="Genomic_DNA"/>
</dbReference>
<accession>A0A5J4TID3</accession>
<comment type="caution">
    <text evidence="2">The sequence shown here is derived from an EMBL/GenBank/DDBJ whole genome shotgun (WGS) entry which is preliminary data.</text>
</comment>
<dbReference type="PANTHER" id="PTHR47326:SF1">
    <property type="entry name" value="HTH PSQ-TYPE DOMAIN-CONTAINING PROTEIN"/>
    <property type="match status" value="1"/>
</dbReference>
<keyword evidence="1" id="KW-0812">Transmembrane</keyword>
<evidence type="ECO:0000256" key="1">
    <source>
        <dbReference type="SAM" id="Phobius"/>
    </source>
</evidence>
<proteinExistence type="predicted"/>
<protein>
    <submittedName>
        <fullName evidence="2">Putative transposable element tc3 transposase</fullName>
    </submittedName>
</protein>
<dbReference type="AlphaFoldDB" id="A0A5J4TID3"/>
<evidence type="ECO:0000313" key="3">
    <source>
        <dbReference type="Proteomes" id="UP000324800"/>
    </source>
</evidence>
<keyword evidence="1" id="KW-1133">Transmembrane helix</keyword>
<dbReference type="Proteomes" id="UP000324800">
    <property type="component" value="Unassembled WGS sequence"/>
</dbReference>
<name>A0A5J4TID3_9EUKA</name>
<reference evidence="2 3" key="1">
    <citation type="submission" date="2019-03" db="EMBL/GenBank/DDBJ databases">
        <title>Single cell metagenomics reveals metabolic interactions within the superorganism composed of flagellate Streblomastix strix and complex community of Bacteroidetes bacteria on its surface.</title>
        <authorList>
            <person name="Treitli S.C."/>
            <person name="Kolisko M."/>
            <person name="Husnik F."/>
            <person name="Keeling P."/>
            <person name="Hampl V."/>
        </authorList>
    </citation>
    <scope>NUCLEOTIDE SEQUENCE [LARGE SCALE GENOMIC DNA]</scope>
    <source>
        <strain evidence="2">ST1C</strain>
    </source>
</reference>
<gene>
    <name evidence="2" type="ORF">EZS28_046969</name>
</gene>
<dbReference type="OrthoDB" id="8194107at2759"/>
<dbReference type="Gene3D" id="3.30.420.10">
    <property type="entry name" value="Ribonuclease H-like superfamily/Ribonuclease H"/>
    <property type="match status" value="1"/>
</dbReference>